<dbReference type="InterPro" id="IPR046947">
    <property type="entry name" value="LytR-like"/>
</dbReference>
<accession>A0A1M6KNE5</accession>
<dbReference type="OrthoDB" id="2168082at2"/>
<dbReference type="Pfam" id="PF00072">
    <property type="entry name" value="Response_reg"/>
    <property type="match status" value="1"/>
</dbReference>
<keyword evidence="1" id="KW-0597">Phosphoprotein</keyword>
<dbReference type="GO" id="GO:0000156">
    <property type="term" value="F:phosphorelay response regulator activity"/>
    <property type="evidence" value="ECO:0007669"/>
    <property type="project" value="InterPro"/>
</dbReference>
<dbReference type="STRING" id="192903.SAMN04488513_106131"/>
<feature type="domain" description="Response regulatory" evidence="2">
    <location>
        <begin position="3"/>
        <end position="116"/>
    </location>
</feature>
<evidence type="ECO:0000256" key="1">
    <source>
        <dbReference type="PROSITE-ProRule" id="PRU00169"/>
    </source>
</evidence>
<protein>
    <submittedName>
        <fullName evidence="4">Two component transcriptional regulator, LytTR family</fullName>
    </submittedName>
</protein>
<evidence type="ECO:0000313" key="4">
    <source>
        <dbReference type="EMBL" id="SHJ60422.1"/>
    </source>
</evidence>
<evidence type="ECO:0000259" key="3">
    <source>
        <dbReference type="PROSITE" id="PS50930"/>
    </source>
</evidence>
<organism evidence="4 5">
    <name type="scientific">Pseudozobellia thermophila</name>
    <dbReference type="NCBI Taxonomy" id="192903"/>
    <lineage>
        <taxon>Bacteria</taxon>
        <taxon>Pseudomonadati</taxon>
        <taxon>Bacteroidota</taxon>
        <taxon>Flavobacteriia</taxon>
        <taxon>Flavobacteriales</taxon>
        <taxon>Flavobacteriaceae</taxon>
        <taxon>Pseudozobellia</taxon>
    </lineage>
</organism>
<dbReference type="SMART" id="SM00850">
    <property type="entry name" value="LytTR"/>
    <property type="match status" value="1"/>
</dbReference>
<dbReference type="AlphaFoldDB" id="A0A1M6KNE5"/>
<dbReference type="InterPro" id="IPR001789">
    <property type="entry name" value="Sig_transdc_resp-reg_receiver"/>
</dbReference>
<proteinExistence type="predicted"/>
<evidence type="ECO:0000313" key="5">
    <source>
        <dbReference type="Proteomes" id="UP000184543"/>
    </source>
</evidence>
<dbReference type="Proteomes" id="UP000184543">
    <property type="component" value="Unassembled WGS sequence"/>
</dbReference>
<dbReference type="Pfam" id="PF04397">
    <property type="entry name" value="LytTR"/>
    <property type="match status" value="1"/>
</dbReference>
<feature type="modified residue" description="4-aspartylphosphate" evidence="1">
    <location>
        <position position="55"/>
    </location>
</feature>
<sequence length="249" mass="28480">MIRTLIIDDEEDSRVALSIALARFCPDVEVLALCESPLIGLKKIDELGPDLIFLDVQMPQMSGFDLLDRVEKIDFKVIFVTAFDRYAIKAIRFSALDYLLKPVDIDDLVSAVQKVKAHISLKMDNGAYQAQIRNIRYNRERLTRLAIHSDKEIILKELNEIVFMEADGGYTVIHLTDKKKITVAKTLKEYEKLLPADQFCRIHHATLVNMDHVTRYVKGDGGYVVITGGGHLDVSRRKKEHFIKLLHKF</sequence>
<keyword evidence="5" id="KW-1185">Reference proteome</keyword>
<dbReference type="PROSITE" id="PS50110">
    <property type="entry name" value="RESPONSE_REGULATORY"/>
    <property type="match status" value="1"/>
</dbReference>
<dbReference type="SUPFAM" id="SSF52172">
    <property type="entry name" value="CheY-like"/>
    <property type="match status" value="1"/>
</dbReference>
<dbReference type="EMBL" id="FQYU01000006">
    <property type="protein sequence ID" value="SHJ60422.1"/>
    <property type="molecule type" value="Genomic_DNA"/>
</dbReference>
<dbReference type="InterPro" id="IPR011006">
    <property type="entry name" value="CheY-like_superfamily"/>
</dbReference>
<evidence type="ECO:0000259" key="2">
    <source>
        <dbReference type="PROSITE" id="PS50110"/>
    </source>
</evidence>
<dbReference type="GO" id="GO:0003677">
    <property type="term" value="F:DNA binding"/>
    <property type="evidence" value="ECO:0007669"/>
    <property type="project" value="InterPro"/>
</dbReference>
<dbReference type="RefSeq" id="WP_072994673.1">
    <property type="nucleotide sequence ID" value="NZ_FQYU01000006.1"/>
</dbReference>
<feature type="domain" description="HTH LytTR-type" evidence="3">
    <location>
        <begin position="145"/>
        <end position="248"/>
    </location>
</feature>
<dbReference type="InterPro" id="IPR007492">
    <property type="entry name" value="LytTR_DNA-bd_dom"/>
</dbReference>
<reference evidence="5" key="1">
    <citation type="submission" date="2016-11" db="EMBL/GenBank/DDBJ databases">
        <authorList>
            <person name="Varghese N."/>
            <person name="Submissions S."/>
        </authorList>
    </citation>
    <scope>NUCLEOTIDE SEQUENCE [LARGE SCALE GENOMIC DNA]</scope>
    <source>
        <strain evidence="5">DSM 19858</strain>
    </source>
</reference>
<dbReference type="PANTHER" id="PTHR37299">
    <property type="entry name" value="TRANSCRIPTIONAL REGULATOR-RELATED"/>
    <property type="match status" value="1"/>
</dbReference>
<dbReference type="Gene3D" id="3.40.50.2300">
    <property type="match status" value="1"/>
</dbReference>
<dbReference type="PANTHER" id="PTHR37299:SF1">
    <property type="entry name" value="STAGE 0 SPORULATION PROTEIN A HOMOLOG"/>
    <property type="match status" value="1"/>
</dbReference>
<name>A0A1M6KNE5_9FLAO</name>
<gene>
    <name evidence="4" type="ORF">SAMN04488513_106131</name>
</gene>
<dbReference type="SMART" id="SM00448">
    <property type="entry name" value="REC"/>
    <property type="match status" value="1"/>
</dbReference>
<dbReference type="Gene3D" id="2.40.50.1020">
    <property type="entry name" value="LytTr DNA-binding domain"/>
    <property type="match status" value="1"/>
</dbReference>
<dbReference type="PROSITE" id="PS50930">
    <property type="entry name" value="HTH_LYTTR"/>
    <property type="match status" value="1"/>
</dbReference>